<protein>
    <submittedName>
        <fullName evidence="8">Uncharacterized protein</fullName>
    </submittedName>
</protein>
<dbReference type="PROSITE" id="PS50096">
    <property type="entry name" value="IQ"/>
    <property type="match status" value="3"/>
</dbReference>
<dbReference type="GO" id="GO:0000398">
    <property type="term" value="P:mRNA splicing, via spliceosome"/>
    <property type="evidence" value="ECO:0007669"/>
    <property type="project" value="InterPro"/>
</dbReference>
<organism evidence="8 9">
    <name type="scientific">Klebsormidium nitens</name>
    <name type="common">Green alga</name>
    <name type="synonym">Ulothrix nitens</name>
    <dbReference type="NCBI Taxonomy" id="105231"/>
    <lineage>
        <taxon>Eukaryota</taxon>
        <taxon>Viridiplantae</taxon>
        <taxon>Streptophyta</taxon>
        <taxon>Klebsormidiophyceae</taxon>
        <taxon>Klebsormidiales</taxon>
        <taxon>Klebsormidiaceae</taxon>
        <taxon>Klebsormidium</taxon>
    </lineage>
</organism>
<dbReference type="Pfam" id="PF00612">
    <property type="entry name" value="IQ"/>
    <property type="match status" value="2"/>
</dbReference>
<reference evidence="8 9" key="1">
    <citation type="journal article" date="2014" name="Nat. Commun.">
        <title>Klebsormidium flaccidum genome reveals primary factors for plant terrestrial adaptation.</title>
        <authorList>
            <person name="Hori K."/>
            <person name="Maruyama F."/>
            <person name="Fujisawa T."/>
            <person name="Togashi T."/>
            <person name="Yamamoto N."/>
            <person name="Seo M."/>
            <person name="Sato S."/>
            <person name="Yamada T."/>
            <person name="Mori H."/>
            <person name="Tajima N."/>
            <person name="Moriyama T."/>
            <person name="Ikeuchi M."/>
            <person name="Watanabe M."/>
            <person name="Wada H."/>
            <person name="Kobayashi K."/>
            <person name="Saito M."/>
            <person name="Masuda T."/>
            <person name="Sasaki-Sekimoto Y."/>
            <person name="Mashiguchi K."/>
            <person name="Awai K."/>
            <person name="Shimojima M."/>
            <person name="Masuda S."/>
            <person name="Iwai M."/>
            <person name="Nobusawa T."/>
            <person name="Narise T."/>
            <person name="Kondo S."/>
            <person name="Saito H."/>
            <person name="Sato R."/>
            <person name="Murakawa M."/>
            <person name="Ihara Y."/>
            <person name="Oshima-Yamada Y."/>
            <person name="Ohtaka K."/>
            <person name="Satoh M."/>
            <person name="Sonobe K."/>
            <person name="Ishii M."/>
            <person name="Ohtani R."/>
            <person name="Kanamori-Sato M."/>
            <person name="Honoki R."/>
            <person name="Miyazaki D."/>
            <person name="Mochizuki H."/>
            <person name="Umetsu J."/>
            <person name="Higashi K."/>
            <person name="Shibata D."/>
            <person name="Kamiya Y."/>
            <person name="Sato N."/>
            <person name="Nakamura Y."/>
            <person name="Tabata S."/>
            <person name="Ida S."/>
            <person name="Kurokawa K."/>
            <person name="Ohta H."/>
        </authorList>
    </citation>
    <scope>NUCLEOTIDE SEQUENCE [LARGE SCALE GENOMIC DNA]</scope>
    <source>
        <strain evidence="8 9">NIES-2285</strain>
    </source>
</reference>
<evidence type="ECO:0000256" key="3">
    <source>
        <dbReference type="ARBA" id="ARBA00022737"/>
    </source>
</evidence>
<keyword evidence="9" id="KW-1185">Reference proteome</keyword>
<evidence type="ECO:0000256" key="2">
    <source>
        <dbReference type="ARBA" id="ARBA00022614"/>
    </source>
</evidence>
<keyword evidence="6" id="KW-0175">Coiled coil</keyword>
<dbReference type="SUPFAM" id="SSF52058">
    <property type="entry name" value="L domain-like"/>
    <property type="match status" value="1"/>
</dbReference>
<evidence type="ECO:0000256" key="4">
    <source>
        <dbReference type="ARBA" id="ARBA00023242"/>
    </source>
</evidence>
<dbReference type="InterPro" id="IPR044640">
    <property type="entry name" value="RU2A"/>
</dbReference>
<dbReference type="Proteomes" id="UP000054558">
    <property type="component" value="Unassembled WGS sequence"/>
</dbReference>
<keyword evidence="4" id="KW-0539">Nucleus</keyword>
<evidence type="ECO:0000256" key="1">
    <source>
        <dbReference type="ARBA" id="ARBA00004123"/>
    </source>
</evidence>
<dbReference type="Gene3D" id="3.80.10.10">
    <property type="entry name" value="Ribonuclease Inhibitor"/>
    <property type="match status" value="1"/>
</dbReference>
<comment type="similarity">
    <text evidence="5">Belongs to the U2 small nuclear ribonucleoprotein A family.</text>
</comment>
<dbReference type="AlphaFoldDB" id="A0A0U9I6Y9"/>
<dbReference type="OrthoDB" id="1060944at2759"/>
<keyword evidence="2" id="KW-0433">Leucine-rich repeat</keyword>
<feature type="compositionally biased region" description="Basic and acidic residues" evidence="7">
    <location>
        <begin position="326"/>
        <end position="359"/>
    </location>
</feature>
<sequence length="742" mass="82276">MSGFLELEATQQLAPPADRFSVVGTSSFVGGTGEECADLRGRGLVALPALGRQSGLTAVDLSNNSIAGLESAPEELPDDLQMLSLAGNKLSDLCHLKYLTACTSLIDLDISGNPVTDGAARIGFDLRPFLLFLLPRLQRLNGQDVRQARLLEASRTLFTDARGRLSDRLLEMLDDGRQVELTHYLSQQCPLVKRPRHVDSVPSSPRAAHRPETSQPLKNPETFPSSPIDEVPVGSGARRGLSYNGVASRHVRGRRTPERALGDTRAPESAPVSPRMRVSENAIMGFEGSGGRSPTEKKPTSPRSPFNRAPNRKARATKSRPQETGANHREGTSRVRADVGETKTPENHFSLTREAETTARAESVNTPRSPQKALAKRSFKDMDPSRKALEAIGESPERPVDDGHVALPQSPDAEVETEMVKRLVTAELVASPSHSQLETLAGDVKGQSRDLSDVRRELSGVRKELRHSRTQGNQELADVWAELTEVRTDLRNSGAELGLARADVNRARTELADVRAELGTCRKESRTACAELGASRAELGTVRRELDAVRTELSGARAELQGLHSRVRAESDARALLEEALRRMWAECVQLRAWQEAQMAQERARAAAKVQRVWRVWRARREREARVKERQWLEEALRPHVVKVQALIRGFLQRRRTYELRVRTAAAVRIQAMVRGYIQRKRIKGAMCQLQKDQWARHEVEALRGQLYHMQLWMHQMATSIASAPGTRIPCLGQSGPDKRGT</sequence>
<dbReference type="Gene3D" id="1.20.5.190">
    <property type="match status" value="1"/>
</dbReference>
<dbReference type="PROSITE" id="PS51450">
    <property type="entry name" value="LRR"/>
    <property type="match status" value="1"/>
</dbReference>
<evidence type="ECO:0000256" key="5">
    <source>
        <dbReference type="ARBA" id="ARBA00024196"/>
    </source>
</evidence>
<evidence type="ECO:0000256" key="7">
    <source>
        <dbReference type="SAM" id="MobiDB-lite"/>
    </source>
</evidence>
<feature type="region of interest" description="Disordered" evidence="7">
    <location>
        <begin position="193"/>
        <end position="383"/>
    </location>
</feature>
<dbReference type="InterPro" id="IPR001611">
    <property type="entry name" value="Leu-rich_rpt"/>
</dbReference>
<gene>
    <name evidence="8" type="ORF">KFL_000900260</name>
</gene>
<dbReference type="PANTHER" id="PTHR10552">
    <property type="entry name" value="U2 SMALL NUCLEAR RIBONUCLEOPROTEIN A"/>
    <property type="match status" value="1"/>
</dbReference>
<feature type="compositionally biased region" description="Polar residues" evidence="7">
    <location>
        <begin position="213"/>
        <end position="225"/>
    </location>
</feature>
<dbReference type="EMBL" id="DF237039">
    <property type="protein sequence ID" value="GAQ81770.1"/>
    <property type="molecule type" value="Genomic_DNA"/>
</dbReference>
<dbReference type="PANTHER" id="PTHR10552:SF6">
    <property type="entry name" value="U2 SMALL NUCLEAR RIBONUCLEOPROTEIN A"/>
    <property type="match status" value="1"/>
</dbReference>
<feature type="compositionally biased region" description="Basic and acidic residues" evidence="7">
    <location>
        <begin position="255"/>
        <end position="266"/>
    </location>
</feature>
<evidence type="ECO:0000313" key="9">
    <source>
        <dbReference type="Proteomes" id="UP000054558"/>
    </source>
</evidence>
<proteinExistence type="inferred from homology"/>
<dbReference type="InterPro" id="IPR000048">
    <property type="entry name" value="IQ_motif_EF-hand-BS"/>
</dbReference>
<name>A0A0U9I6Y9_KLENI</name>
<dbReference type="GO" id="GO:0030620">
    <property type="term" value="F:U2 snRNA binding"/>
    <property type="evidence" value="ECO:0007669"/>
    <property type="project" value="InterPro"/>
</dbReference>
<dbReference type="GO" id="GO:0005634">
    <property type="term" value="C:nucleus"/>
    <property type="evidence" value="ECO:0007669"/>
    <property type="project" value="UniProtKB-SubCell"/>
</dbReference>
<dbReference type="Gene3D" id="1.10.287.1490">
    <property type="match status" value="1"/>
</dbReference>
<dbReference type="CDD" id="cd23767">
    <property type="entry name" value="IQCD"/>
    <property type="match status" value="1"/>
</dbReference>
<feature type="coiled-coil region" evidence="6">
    <location>
        <begin position="497"/>
        <end position="524"/>
    </location>
</feature>
<dbReference type="SMART" id="SM00015">
    <property type="entry name" value="IQ"/>
    <property type="match status" value="3"/>
</dbReference>
<keyword evidence="3" id="KW-0677">Repeat</keyword>
<comment type="subcellular location">
    <subcellularLocation>
        <location evidence="1">Nucleus</location>
    </subcellularLocation>
</comment>
<evidence type="ECO:0000313" key="8">
    <source>
        <dbReference type="EMBL" id="GAQ81770.1"/>
    </source>
</evidence>
<accession>A0A0U9I6Y9</accession>
<dbReference type="InterPro" id="IPR032675">
    <property type="entry name" value="LRR_dom_sf"/>
</dbReference>
<evidence type="ECO:0000256" key="6">
    <source>
        <dbReference type="SAM" id="Coils"/>
    </source>
</evidence>